<dbReference type="PANTHER" id="PTHR30249:SF0">
    <property type="entry name" value="PLASTIDAL GLYCOLATE_GLYCERATE TRANSLOCATOR 1, CHLOROPLASTIC"/>
    <property type="match status" value="1"/>
</dbReference>
<dbReference type="Pfam" id="PF04172">
    <property type="entry name" value="LrgB"/>
    <property type="match status" value="1"/>
</dbReference>
<dbReference type="NCBIfam" id="TIGR00659">
    <property type="entry name" value="CidB/LrgB family autolysis modulator"/>
    <property type="match status" value="1"/>
</dbReference>
<dbReference type="HOGENOM" id="CLU_082099_3_0_6"/>
<keyword evidence="4 5" id="KW-0472">Membrane</keyword>
<dbReference type="EMBL" id="LN554846">
    <property type="protein sequence ID" value="CED71644.1"/>
    <property type="molecule type" value="Genomic_DNA"/>
</dbReference>
<dbReference type="OrthoDB" id="9811701at2"/>
<feature type="transmembrane region" description="Helical" evidence="5">
    <location>
        <begin position="24"/>
        <end position="42"/>
    </location>
</feature>
<evidence type="ECO:0000256" key="1">
    <source>
        <dbReference type="ARBA" id="ARBA00004141"/>
    </source>
</evidence>
<dbReference type="KEGG" id="awd:AWOD_I_1572"/>
<dbReference type="NCBIfam" id="NF007983">
    <property type="entry name" value="PRK10711.1"/>
    <property type="match status" value="1"/>
</dbReference>
<evidence type="ECO:0000313" key="6">
    <source>
        <dbReference type="EMBL" id="CED71644.1"/>
    </source>
</evidence>
<keyword evidence="3 5" id="KW-1133">Transmembrane helix</keyword>
<dbReference type="InterPro" id="IPR007300">
    <property type="entry name" value="CidB/LrgB"/>
</dbReference>
<evidence type="ECO:0000256" key="2">
    <source>
        <dbReference type="ARBA" id="ARBA00022692"/>
    </source>
</evidence>
<dbReference type="InterPro" id="IPR005261">
    <property type="entry name" value="YohK-like"/>
</dbReference>
<dbReference type="STRING" id="80852.AWOD_I_1572"/>
<gene>
    <name evidence="6" type="ORF">AWOD_I_1572</name>
</gene>
<sequence>MWVILTVIVFYSARWFAKRFPHPINNPLLLSVFIVIPILMFLQVPYETYYADNAFLSYLLQPAVVALAYPLYEQLPHIRENWKIILLACSVGSLFSMFSGAFLAVWMGADMQLVASILPKSVTTPIAMAISTQLEGEAAIAAILVLLAGLMGAICAYPIYNIIGIKSSLARGLTMGNVSHALGTAQSAEINPQDAAFSSLALVICGLITSLLAPVAYAIMVWLNQSI</sequence>
<dbReference type="AlphaFoldDB" id="A0A090KJB9"/>
<keyword evidence="7" id="KW-1185">Reference proteome</keyword>
<evidence type="ECO:0000313" key="7">
    <source>
        <dbReference type="Proteomes" id="UP000032427"/>
    </source>
</evidence>
<protein>
    <submittedName>
        <fullName evidence="6">Membrane protein, LrgB-like family</fullName>
    </submittedName>
</protein>
<proteinExistence type="predicted"/>
<dbReference type="PANTHER" id="PTHR30249">
    <property type="entry name" value="PUTATIVE SEROTONIN TRANSPORTER"/>
    <property type="match status" value="1"/>
</dbReference>
<comment type="subcellular location">
    <subcellularLocation>
        <location evidence="1">Membrane</location>
        <topology evidence="1">Multi-pass membrane protein</topology>
    </subcellularLocation>
</comment>
<feature type="transmembrane region" description="Helical" evidence="5">
    <location>
        <begin position="200"/>
        <end position="223"/>
    </location>
</feature>
<evidence type="ECO:0000256" key="4">
    <source>
        <dbReference type="ARBA" id="ARBA00023136"/>
    </source>
</evidence>
<feature type="transmembrane region" description="Helical" evidence="5">
    <location>
        <begin position="84"/>
        <end position="109"/>
    </location>
</feature>
<dbReference type="Proteomes" id="UP000032427">
    <property type="component" value="Chromosome 1"/>
</dbReference>
<dbReference type="PATRIC" id="fig|80852.17.peg.1619"/>
<dbReference type="GeneID" id="28541130"/>
<feature type="transmembrane region" description="Helical" evidence="5">
    <location>
        <begin position="54"/>
        <end position="72"/>
    </location>
</feature>
<dbReference type="GO" id="GO:0016020">
    <property type="term" value="C:membrane"/>
    <property type="evidence" value="ECO:0007669"/>
    <property type="project" value="UniProtKB-SubCell"/>
</dbReference>
<evidence type="ECO:0000256" key="3">
    <source>
        <dbReference type="ARBA" id="ARBA00022989"/>
    </source>
</evidence>
<name>A0A090KJB9_9GAMM</name>
<keyword evidence="2 5" id="KW-0812">Transmembrane</keyword>
<feature type="transmembrane region" description="Helical" evidence="5">
    <location>
        <begin position="138"/>
        <end position="160"/>
    </location>
</feature>
<organism evidence="6 7">
    <name type="scientific">Aliivibrio wodanis</name>
    <dbReference type="NCBI Taxonomy" id="80852"/>
    <lineage>
        <taxon>Bacteria</taxon>
        <taxon>Pseudomonadati</taxon>
        <taxon>Pseudomonadota</taxon>
        <taxon>Gammaproteobacteria</taxon>
        <taxon>Vibrionales</taxon>
        <taxon>Vibrionaceae</taxon>
        <taxon>Aliivibrio</taxon>
    </lineage>
</organism>
<evidence type="ECO:0000256" key="5">
    <source>
        <dbReference type="SAM" id="Phobius"/>
    </source>
</evidence>
<reference evidence="7" key="1">
    <citation type="submission" date="2014-09" db="EMBL/GenBank/DDBJ databases">
        <authorList>
            <person name="Hjerde E."/>
        </authorList>
    </citation>
    <scope>NUCLEOTIDE SEQUENCE [LARGE SCALE GENOMIC DNA]</scope>
    <source>
        <strain evidence="7">06/09/139</strain>
    </source>
</reference>
<accession>A0A090KJB9</accession>